<dbReference type="OrthoDB" id="6507732at2759"/>
<name>A0A1Y3B9U0_EURMA</name>
<protein>
    <recommendedName>
        <fullName evidence="4">Kinetochore protein SPC25</fullName>
    </recommendedName>
</protein>
<comment type="caution">
    <text evidence="2">The sequence shown here is derived from an EMBL/GenBank/DDBJ whole genome shotgun (WGS) entry which is preliminary data.</text>
</comment>
<keyword evidence="1" id="KW-0175">Coiled coil</keyword>
<reference evidence="2 3" key="1">
    <citation type="submission" date="2017-03" db="EMBL/GenBank/DDBJ databases">
        <title>Genome Survey of Euroglyphus maynei.</title>
        <authorList>
            <person name="Arlian L.G."/>
            <person name="Morgan M.S."/>
            <person name="Rider S.D."/>
        </authorList>
    </citation>
    <scope>NUCLEOTIDE SEQUENCE [LARGE SCALE GENOMIC DNA]</scope>
    <source>
        <strain evidence="2">Arlian Lab</strain>
        <tissue evidence="2">Whole body</tissue>
    </source>
</reference>
<keyword evidence="3" id="KW-1185">Reference proteome</keyword>
<gene>
    <name evidence="2" type="ORF">BLA29_003502</name>
</gene>
<dbReference type="Proteomes" id="UP000194236">
    <property type="component" value="Unassembled WGS sequence"/>
</dbReference>
<dbReference type="EMBL" id="MUJZ01031570">
    <property type="protein sequence ID" value="OTF77641.1"/>
    <property type="molecule type" value="Genomic_DNA"/>
</dbReference>
<organism evidence="2 3">
    <name type="scientific">Euroglyphus maynei</name>
    <name type="common">Mayne's house dust mite</name>
    <dbReference type="NCBI Taxonomy" id="6958"/>
    <lineage>
        <taxon>Eukaryota</taxon>
        <taxon>Metazoa</taxon>
        <taxon>Ecdysozoa</taxon>
        <taxon>Arthropoda</taxon>
        <taxon>Chelicerata</taxon>
        <taxon>Arachnida</taxon>
        <taxon>Acari</taxon>
        <taxon>Acariformes</taxon>
        <taxon>Sarcoptiformes</taxon>
        <taxon>Astigmata</taxon>
        <taxon>Psoroptidia</taxon>
        <taxon>Analgoidea</taxon>
        <taxon>Pyroglyphidae</taxon>
        <taxon>Pyroglyphinae</taxon>
        <taxon>Euroglyphus</taxon>
    </lineage>
</organism>
<evidence type="ECO:0000256" key="1">
    <source>
        <dbReference type="SAM" id="Coils"/>
    </source>
</evidence>
<evidence type="ECO:0008006" key="4">
    <source>
        <dbReference type="Google" id="ProtNLM"/>
    </source>
</evidence>
<accession>A0A1Y3B9U0</accession>
<sequence>MSTTEAEIDKLKHEIENYLKINNREDFYAKVENNVKKFQKYPQHVKDYRKYIGKAYENTERMEKLKQKIDILNSQNEKSLQNIENSRNKILDLKEHITKLESELENKKQLMENIDDSFDFLGLRIYNKSDALYTIQLSKLPIKDYDRTFSFDISHVDNNIECKFEKYGSRKLYRHQPNHARN</sequence>
<proteinExistence type="predicted"/>
<feature type="coiled-coil region" evidence="1">
    <location>
        <begin position="62"/>
        <end position="117"/>
    </location>
</feature>
<dbReference type="AlphaFoldDB" id="A0A1Y3B9U0"/>
<evidence type="ECO:0000313" key="2">
    <source>
        <dbReference type="EMBL" id="OTF77641.1"/>
    </source>
</evidence>
<evidence type="ECO:0000313" key="3">
    <source>
        <dbReference type="Proteomes" id="UP000194236"/>
    </source>
</evidence>